<evidence type="ECO:0000313" key="2">
    <source>
        <dbReference type="Proteomes" id="UP001207930"/>
    </source>
</evidence>
<keyword evidence="2" id="KW-1185">Reference proteome</keyword>
<dbReference type="RefSeq" id="WP_264502064.1">
    <property type="nucleotide sequence ID" value="NZ_JAPDDS010000008.1"/>
</dbReference>
<proteinExistence type="predicted"/>
<dbReference type="EMBL" id="JAPDDS010000008">
    <property type="protein sequence ID" value="MCW1886110.1"/>
    <property type="molecule type" value="Genomic_DNA"/>
</dbReference>
<name>A0ABT3FR93_9BACT</name>
<gene>
    <name evidence="1" type="ORF">OKA04_15330</name>
</gene>
<evidence type="ECO:0000313" key="1">
    <source>
        <dbReference type="EMBL" id="MCW1886110.1"/>
    </source>
</evidence>
<dbReference type="Proteomes" id="UP001207930">
    <property type="component" value="Unassembled WGS sequence"/>
</dbReference>
<reference evidence="1 2" key="1">
    <citation type="submission" date="2022-10" db="EMBL/GenBank/DDBJ databases">
        <title>Luteolibacter flavescens strain MCCC 1K03193, whole genome shotgun sequencing project.</title>
        <authorList>
            <person name="Zhao G."/>
            <person name="Shen L."/>
        </authorList>
    </citation>
    <scope>NUCLEOTIDE SEQUENCE [LARGE SCALE GENOMIC DNA]</scope>
    <source>
        <strain evidence="1 2">MCCC 1K03193</strain>
    </source>
</reference>
<protein>
    <submittedName>
        <fullName evidence="1">Uncharacterized protein</fullName>
    </submittedName>
</protein>
<organism evidence="1 2">
    <name type="scientific">Luteolibacter flavescens</name>
    <dbReference type="NCBI Taxonomy" id="1859460"/>
    <lineage>
        <taxon>Bacteria</taxon>
        <taxon>Pseudomonadati</taxon>
        <taxon>Verrucomicrobiota</taxon>
        <taxon>Verrucomicrobiia</taxon>
        <taxon>Verrucomicrobiales</taxon>
        <taxon>Verrucomicrobiaceae</taxon>
        <taxon>Luteolibacter</taxon>
    </lineage>
</organism>
<comment type="caution">
    <text evidence="1">The sequence shown here is derived from an EMBL/GenBank/DDBJ whole genome shotgun (WGS) entry which is preliminary data.</text>
</comment>
<accession>A0ABT3FR93</accession>
<sequence length="267" mass="28827">MKAILYVLAILAIGGAGYFSLNAKTKFEDQRAKKEEKALAKEAKTKEGDAKDVELRDELALLDTATKKETDLSASVENLKAIERKLVADTKKVDGTLAEQKETFAKLEGIRAKADEILQGAGVTLQELPTKVAEIEEDKKAKTKALGEVQSLVEAAQKNVESNQAEIARLADRSAARNSRMRQNAMESVVTAVNDDWGFIVIGAGSSTGFKPETKLLVKREGRLIAEVQPSAIEPSQTIAEIDRETVAAGARIQPGDRVILANPATN</sequence>